<feature type="compositionally biased region" description="Polar residues" evidence="1">
    <location>
        <begin position="116"/>
        <end position="129"/>
    </location>
</feature>
<protein>
    <submittedName>
        <fullName evidence="2">Uncharacterized protein</fullName>
    </submittedName>
</protein>
<proteinExistence type="predicted"/>
<keyword evidence="3" id="KW-1185">Reference proteome</keyword>
<evidence type="ECO:0000313" key="2">
    <source>
        <dbReference type="EMBL" id="KAB8298250.1"/>
    </source>
</evidence>
<evidence type="ECO:0000313" key="3">
    <source>
        <dbReference type="Proteomes" id="UP000326757"/>
    </source>
</evidence>
<dbReference type="EMBL" id="VIGI01000007">
    <property type="protein sequence ID" value="KAB8298250.1"/>
    <property type="molecule type" value="Genomic_DNA"/>
</dbReference>
<reference evidence="2 3" key="1">
    <citation type="submission" date="2019-06" db="EMBL/GenBank/DDBJ databases">
        <title>Genome Sequence of the Brown Rot Fungal Pathogen Monilinia laxa.</title>
        <authorList>
            <person name="De Miccolis Angelini R.M."/>
            <person name="Landi L."/>
            <person name="Abate D."/>
            <person name="Pollastro S."/>
            <person name="Romanazzi G."/>
            <person name="Faretra F."/>
        </authorList>
    </citation>
    <scope>NUCLEOTIDE SEQUENCE [LARGE SCALE GENOMIC DNA]</scope>
    <source>
        <strain evidence="2 3">Mlax316</strain>
    </source>
</reference>
<name>A0A5N6K6T9_MONLA</name>
<feature type="compositionally biased region" description="Basic and acidic residues" evidence="1">
    <location>
        <begin position="142"/>
        <end position="162"/>
    </location>
</feature>
<feature type="region of interest" description="Disordered" evidence="1">
    <location>
        <begin position="37"/>
        <end position="177"/>
    </location>
</feature>
<organism evidence="2 3">
    <name type="scientific">Monilinia laxa</name>
    <name type="common">Brown rot fungus</name>
    <name type="synonym">Sclerotinia laxa</name>
    <dbReference type="NCBI Taxonomy" id="61186"/>
    <lineage>
        <taxon>Eukaryota</taxon>
        <taxon>Fungi</taxon>
        <taxon>Dikarya</taxon>
        <taxon>Ascomycota</taxon>
        <taxon>Pezizomycotina</taxon>
        <taxon>Leotiomycetes</taxon>
        <taxon>Helotiales</taxon>
        <taxon>Sclerotiniaceae</taxon>
        <taxon>Monilinia</taxon>
    </lineage>
</organism>
<sequence>MAASTPTTASSPAPRMQKLKQLIKQKVPSALKLRKNSTATLTSVSSASSSIPPSPTSLFSASTSSTFPASPTSTFSASTFPASPTSPTSPISTYSTSTSTSTTIFPPPTAHKTKYSTRFLSSKSSTTITAHPDPNPNPSIDHLIDSLDRSTDPSTHTEDYRSKRGLSKGRKNTGSSSSLEILLTETVEVKREVRGVEDDAEGYLKIFEGGGEGQGHTNKMSENDLGVEWVCW</sequence>
<gene>
    <name evidence="2" type="ORF">EYC80_001983</name>
</gene>
<dbReference type="Proteomes" id="UP000326757">
    <property type="component" value="Unassembled WGS sequence"/>
</dbReference>
<dbReference type="AlphaFoldDB" id="A0A5N6K6T9"/>
<accession>A0A5N6K6T9</accession>
<evidence type="ECO:0000256" key="1">
    <source>
        <dbReference type="SAM" id="MobiDB-lite"/>
    </source>
</evidence>
<comment type="caution">
    <text evidence="2">The sequence shown here is derived from an EMBL/GenBank/DDBJ whole genome shotgun (WGS) entry which is preliminary data.</text>
</comment>
<feature type="compositionally biased region" description="Low complexity" evidence="1">
    <location>
        <begin position="37"/>
        <end position="104"/>
    </location>
</feature>